<evidence type="ECO:0000256" key="1">
    <source>
        <dbReference type="ARBA" id="ARBA00022737"/>
    </source>
</evidence>
<dbReference type="AlphaFoldDB" id="A0AAN7GT85"/>
<keyword evidence="1" id="KW-0677">Repeat</keyword>
<dbReference type="SUPFAM" id="SSF48403">
    <property type="entry name" value="Ankyrin repeat"/>
    <property type="match status" value="1"/>
</dbReference>
<gene>
    <name evidence="5" type="ORF">QBC38DRAFT_371887</name>
</gene>
<dbReference type="Proteomes" id="UP001301958">
    <property type="component" value="Unassembled WGS sequence"/>
</dbReference>
<dbReference type="PANTHER" id="PTHR24189">
    <property type="entry name" value="MYOTROPHIN"/>
    <property type="match status" value="1"/>
</dbReference>
<evidence type="ECO:0000256" key="2">
    <source>
        <dbReference type="ARBA" id="ARBA00023043"/>
    </source>
</evidence>
<organism evidence="5 6">
    <name type="scientific">Podospora fimiseda</name>
    <dbReference type="NCBI Taxonomy" id="252190"/>
    <lineage>
        <taxon>Eukaryota</taxon>
        <taxon>Fungi</taxon>
        <taxon>Dikarya</taxon>
        <taxon>Ascomycota</taxon>
        <taxon>Pezizomycotina</taxon>
        <taxon>Sordariomycetes</taxon>
        <taxon>Sordariomycetidae</taxon>
        <taxon>Sordariales</taxon>
        <taxon>Podosporaceae</taxon>
        <taxon>Podospora</taxon>
    </lineage>
</organism>
<dbReference type="Pfam" id="PF12796">
    <property type="entry name" value="Ank_2"/>
    <property type="match status" value="1"/>
</dbReference>
<sequence length="497" mass="53695">MAALTVNHHPIHTWDDSPTLASTRRMSRPPPPQQQQQHPDPFTRMGWKPTKTRTPRQQPCRELVKPNKSLPQPSPSVWVHGSRCRCIQEKQERESADQALAQVIETISTAYRAKRKLELEVTSPRPAPPPPHRQSRSAGLITRIFKLSSPQTKSSQRQKQPPLTIQEIADLCNATADLDIKKISSYLFSSSCPSTLLNTPNHRGTTPLMACLRASSASIYPKAHLSMLSFLLDCGANPNAITSSPSGGHAPGLGLGAASVLSIACALDLPCGQTGRIVKLLLDRGAAVDVGLPCNNKKQQKKGQTAVHIATLAGNAEALEVLLGYGTADVDRGFDASSSDRENEWELPPTVHIGKRNGLLGRSHHRRTTSRMKNPVTALHLAHGSPACAKVLLEHKADVRVKDGYGRTPLHWAAEFGSVQVVGLLLDAGAQVGDDVLGGVVVALESGGGRPGHVGVARLLIGRGAADGNGMRERLLAVEEWKHVFEDIFAEKDKENR</sequence>
<comment type="caution">
    <text evidence="5">The sequence shown here is derived from an EMBL/GenBank/DDBJ whole genome shotgun (WGS) entry which is preliminary data.</text>
</comment>
<dbReference type="SMART" id="SM00248">
    <property type="entry name" value="ANK"/>
    <property type="match status" value="5"/>
</dbReference>
<dbReference type="Pfam" id="PF00023">
    <property type="entry name" value="Ank"/>
    <property type="match status" value="1"/>
</dbReference>
<dbReference type="PROSITE" id="PS50088">
    <property type="entry name" value="ANK_REPEAT"/>
    <property type="match status" value="2"/>
</dbReference>
<dbReference type="PANTHER" id="PTHR24189:SF50">
    <property type="entry name" value="ANKYRIN REPEAT AND SOCS BOX PROTEIN 2"/>
    <property type="match status" value="1"/>
</dbReference>
<proteinExistence type="predicted"/>
<keyword evidence="2 3" id="KW-0040">ANK repeat</keyword>
<evidence type="ECO:0000256" key="3">
    <source>
        <dbReference type="PROSITE-ProRule" id="PRU00023"/>
    </source>
</evidence>
<accession>A0AAN7GT85</accession>
<name>A0AAN7GT85_9PEZI</name>
<feature type="repeat" description="ANK" evidence="3">
    <location>
        <begin position="405"/>
        <end position="432"/>
    </location>
</feature>
<dbReference type="PROSITE" id="PS50297">
    <property type="entry name" value="ANK_REP_REGION"/>
    <property type="match status" value="2"/>
</dbReference>
<dbReference type="InterPro" id="IPR050745">
    <property type="entry name" value="Multifunctional_regulatory"/>
</dbReference>
<dbReference type="EMBL" id="MU865406">
    <property type="protein sequence ID" value="KAK4224028.1"/>
    <property type="molecule type" value="Genomic_DNA"/>
</dbReference>
<feature type="repeat" description="ANK" evidence="3">
    <location>
        <begin position="302"/>
        <end position="326"/>
    </location>
</feature>
<keyword evidence="6" id="KW-1185">Reference proteome</keyword>
<feature type="region of interest" description="Disordered" evidence="4">
    <location>
        <begin position="1"/>
        <end position="79"/>
    </location>
</feature>
<reference evidence="5" key="1">
    <citation type="journal article" date="2023" name="Mol. Phylogenet. Evol.">
        <title>Genome-scale phylogeny and comparative genomics of the fungal order Sordariales.</title>
        <authorList>
            <person name="Hensen N."/>
            <person name="Bonometti L."/>
            <person name="Westerberg I."/>
            <person name="Brannstrom I.O."/>
            <person name="Guillou S."/>
            <person name="Cros-Aarteil S."/>
            <person name="Calhoun S."/>
            <person name="Haridas S."/>
            <person name="Kuo A."/>
            <person name="Mondo S."/>
            <person name="Pangilinan J."/>
            <person name="Riley R."/>
            <person name="LaButti K."/>
            <person name="Andreopoulos B."/>
            <person name="Lipzen A."/>
            <person name="Chen C."/>
            <person name="Yan M."/>
            <person name="Daum C."/>
            <person name="Ng V."/>
            <person name="Clum A."/>
            <person name="Steindorff A."/>
            <person name="Ohm R.A."/>
            <person name="Martin F."/>
            <person name="Silar P."/>
            <person name="Natvig D.O."/>
            <person name="Lalanne C."/>
            <person name="Gautier V."/>
            <person name="Ament-Velasquez S.L."/>
            <person name="Kruys A."/>
            <person name="Hutchinson M.I."/>
            <person name="Powell A.J."/>
            <person name="Barry K."/>
            <person name="Miller A.N."/>
            <person name="Grigoriev I.V."/>
            <person name="Debuchy R."/>
            <person name="Gladieux P."/>
            <person name="Hiltunen Thoren M."/>
            <person name="Johannesson H."/>
        </authorList>
    </citation>
    <scope>NUCLEOTIDE SEQUENCE</scope>
    <source>
        <strain evidence="5">CBS 990.96</strain>
    </source>
</reference>
<evidence type="ECO:0000256" key="4">
    <source>
        <dbReference type="SAM" id="MobiDB-lite"/>
    </source>
</evidence>
<reference evidence="5" key="2">
    <citation type="submission" date="2023-05" db="EMBL/GenBank/DDBJ databases">
        <authorList>
            <consortium name="Lawrence Berkeley National Laboratory"/>
            <person name="Steindorff A."/>
            <person name="Hensen N."/>
            <person name="Bonometti L."/>
            <person name="Westerberg I."/>
            <person name="Brannstrom I.O."/>
            <person name="Guillou S."/>
            <person name="Cros-Aarteil S."/>
            <person name="Calhoun S."/>
            <person name="Haridas S."/>
            <person name="Kuo A."/>
            <person name="Mondo S."/>
            <person name="Pangilinan J."/>
            <person name="Riley R."/>
            <person name="Labutti K."/>
            <person name="Andreopoulos B."/>
            <person name="Lipzen A."/>
            <person name="Chen C."/>
            <person name="Yanf M."/>
            <person name="Daum C."/>
            <person name="Ng V."/>
            <person name="Clum A."/>
            <person name="Ohm R."/>
            <person name="Martin F."/>
            <person name="Silar P."/>
            <person name="Natvig D."/>
            <person name="Lalanne C."/>
            <person name="Gautier V."/>
            <person name="Ament-Velasquez S.L."/>
            <person name="Kruys A."/>
            <person name="Hutchinson M.I."/>
            <person name="Powell A.J."/>
            <person name="Barry K."/>
            <person name="Miller A.N."/>
            <person name="Grigoriev I.V."/>
            <person name="Debuchy R."/>
            <person name="Gladieux P."/>
            <person name="Thoren M.H."/>
            <person name="Johannesson H."/>
        </authorList>
    </citation>
    <scope>NUCLEOTIDE SEQUENCE</scope>
    <source>
        <strain evidence="5">CBS 990.96</strain>
    </source>
</reference>
<dbReference type="InterPro" id="IPR002110">
    <property type="entry name" value="Ankyrin_rpt"/>
</dbReference>
<protein>
    <submittedName>
        <fullName evidence="5">Serine/threonine-protein phosphatase 6 regulatory ankyrin repeat subunit C</fullName>
    </submittedName>
</protein>
<evidence type="ECO:0000313" key="6">
    <source>
        <dbReference type="Proteomes" id="UP001301958"/>
    </source>
</evidence>
<dbReference type="Gene3D" id="1.25.40.20">
    <property type="entry name" value="Ankyrin repeat-containing domain"/>
    <property type="match status" value="2"/>
</dbReference>
<evidence type="ECO:0000313" key="5">
    <source>
        <dbReference type="EMBL" id="KAK4224028.1"/>
    </source>
</evidence>
<dbReference type="InterPro" id="IPR036770">
    <property type="entry name" value="Ankyrin_rpt-contain_sf"/>
</dbReference>